<dbReference type="Gene3D" id="1.10.10.60">
    <property type="entry name" value="Homeodomain-like"/>
    <property type="match status" value="1"/>
</dbReference>
<evidence type="ECO:0000313" key="2">
    <source>
        <dbReference type="EMBL" id="EQB11248.1"/>
    </source>
</evidence>
<sequence length="134" mass="14968">MARKTVITDESRATFAELAAQGSSNSKISAAMGISLHVVRKYRADHDTNVAIDRVRLTETIPQQLTALANGMVILGDAVAALRNDIADVHTTNKKLTKAMKRLQVENKDLRATRKDARAKVRELRRELWNVRGY</sequence>
<reference evidence="2 3" key="1">
    <citation type="journal article" date="2013" name="Genome Announc.">
        <title>Draft Genome Sequence of Sphingobium lactosutens Strain DS20T, Isolated from a Hexachlorocyclohexane Dumpsite.</title>
        <authorList>
            <person name="Kumar R."/>
            <person name="Dwivedi V."/>
            <person name="Negi V."/>
            <person name="Khurana J.P."/>
            <person name="Lal R."/>
        </authorList>
    </citation>
    <scope>NUCLEOTIDE SEQUENCE [LARGE SCALE GENOMIC DNA]</scope>
    <source>
        <strain evidence="2 3">DS20</strain>
    </source>
</reference>
<organism evidence="2 3">
    <name type="scientific">Sphingobium lactosutens DS20</name>
    <dbReference type="NCBI Taxonomy" id="1331060"/>
    <lineage>
        <taxon>Bacteria</taxon>
        <taxon>Pseudomonadati</taxon>
        <taxon>Pseudomonadota</taxon>
        <taxon>Alphaproteobacteria</taxon>
        <taxon>Sphingomonadales</taxon>
        <taxon>Sphingomonadaceae</taxon>
        <taxon>Sphingobium</taxon>
    </lineage>
</organism>
<proteinExistence type="predicted"/>
<dbReference type="EMBL" id="ATDP01000107">
    <property type="protein sequence ID" value="EQB11248.1"/>
    <property type="molecule type" value="Genomic_DNA"/>
</dbReference>
<evidence type="ECO:0000256" key="1">
    <source>
        <dbReference type="SAM" id="Coils"/>
    </source>
</evidence>
<name>T0HGM3_9SPHN</name>
<dbReference type="OrthoDB" id="7477255at2"/>
<accession>T0HGM3</accession>
<protein>
    <submittedName>
        <fullName evidence="2">Uncharacterized protein</fullName>
    </submittedName>
</protein>
<comment type="caution">
    <text evidence="2">The sequence shown here is derived from an EMBL/GenBank/DDBJ whole genome shotgun (WGS) entry which is preliminary data.</text>
</comment>
<keyword evidence="1" id="KW-0175">Coiled coil</keyword>
<dbReference type="RefSeq" id="WP_021228037.1">
    <property type="nucleotide sequence ID" value="NZ_ATDP01000107.1"/>
</dbReference>
<dbReference type="PATRIC" id="fig|1331060.3.peg.4426"/>
<dbReference type="AlphaFoldDB" id="T0HGM3"/>
<keyword evidence="3" id="KW-1185">Reference proteome</keyword>
<feature type="coiled-coil region" evidence="1">
    <location>
        <begin position="93"/>
        <end position="127"/>
    </location>
</feature>
<evidence type="ECO:0000313" key="3">
    <source>
        <dbReference type="Proteomes" id="UP000015531"/>
    </source>
</evidence>
<gene>
    <name evidence="2" type="ORF">RLDS_22870</name>
</gene>
<dbReference type="Proteomes" id="UP000015531">
    <property type="component" value="Unassembled WGS sequence"/>
</dbReference>